<dbReference type="Proteomes" id="UP001221757">
    <property type="component" value="Unassembled WGS sequence"/>
</dbReference>
<organism evidence="2 3">
    <name type="scientific">Mycena rosella</name>
    <name type="common">Pink bonnet</name>
    <name type="synonym">Agaricus rosellus</name>
    <dbReference type="NCBI Taxonomy" id="1033263"/>
    <lineage>
        <taxon>Eukaryota</taxon>
        <taxon>Fungi</taxon>
        <taxon>Dikarya</taxon>
        <taxon>Basidiomycota</taxon>
        <taxon>Agaricomycotina</taxon>
        <taxon>Agaricomycetes</taxon>
        <taxon>Agaricomycetidae</taxon>
        <taxon>Agaricales</taxon>
        <taxon>Marasmiineae</taxon>
        <taxon>Mycenaceae</taxon>
        <taxon>Mycena</taxon>
    </lineage>
</organism>
<gene>
    <name evidence="2" type="ORF">B0H17DRAFT_1130021</name>
</gene>
<evidence type="ECO:0000256" key="1">
    <source>
        <dbReference type="SAM" id="MobiDB-lite"/>
    </source>
</evidence>
<feature type="region of interest" description="Disordered" evidence="1">
    <location>
        <begin position="182"/>
        <end position="317"/>
    </location>
</feature>
<name>A0AAD7GMM6_MYCRO</name>
<comment type="caution">
    <text evidence="2">The sequence shown here is derived from an EMBL/GenBank/DDBJ whole genome shotgun (WGS) entry which is preliminary data.</text>
</comment>
<accession>A0AAD7GMM6</accession>
<proteinExistence type="predicted"/>
<feature type="compositionally biased region" description="Basic and acidic residues" evidence="1">
    <location>
        <begin position="227"/>
        <end position="240"/>
    </location>
</feature>
<feature type="compositionally biased region" description="Basic and acidic residues" evidence="1">
    <location>
        <begin position="289"/>
        <end position="317"/>
    </location>
</feature>
<keyword evidence="3" id="KW-1185">Reference proteome</keyword>
<feature type="region of interest" description="Disordered" evidence="1">
    <location>
        <begin position="92"/>
        <end position="170"/>
    </location>
</feature>
<reference evidence="2" key="1">
    <citation type="submission" date="2023-03" db="EMBL/GenBank/DDBJ databases">
        <title>Massive genome expansion in bonnet fungi (Mycena s.s.) driven by repeated elements and novel gene families across ecological guilds.</title>
        <authorList>
            <consortium name="Lawrence Berkeley National Laboratory"/>
            <person name="Harder C.B."/>
            <person name="Miyauchi S."/>
            <person name="Viragh M."/>
            <person name="Kuo A."/>
            <person name="Thoen E."/>
            <person name="Andreopoulos B."/>
            <person name="Lu D."/>
            <person name="Skrede I."/>
            <person name="Drula E."/>
            <person name="Henrissat B."/>
            <person name="Morin E."/>
            <person name="Kohler A."/>
            <person name="Barry K."/>
            <person name="LaButti K."/>
            <person name="Morin E."/>
            <person name="Salamov A."/>
            <person name="Lipzen A."/>
            <person name="Mereny Z."/>
            <person name="Hegedus B."/>
            <person name="Baldrian P."/>
            <person name="Stursova M."/>
            <person name="Weitz H."/>
            <person name="Taylor A."/>
            <person name="Grigoriev I.V."/>
            <person name="Nagy L.G."/>
            <person name="Martin F."/>
            <person name="Kauserud H."/>
        </authorList>
    </citation>
    <scope>NUCLEOTIDE SEQUENCE</scope>
    <source>
        <strain evidence="2">CBHHK067</strain>
    </source>
</reference>
<protein>
    <submittedName>
        <fullName evidence="2">Uncharacterized protein</fullName>
    </submittedName>
</protein>
<feature type="compositionally biased region" description="Basic and acidic residues" evidence="1">
    <location>
        <begin position="126"/>
        <end position="137"/>
    </location>
</feature>
<feature type="compositionally biased region" description="Low complexity" evidence="1">
    <location>
        <begin position="207"/>
        <end position="222"/>
    </location>
</feature>
<evidence type="ECO:0000313" key="2">
    <source>
        <dbReference type="EMBL" id="KAJ7698094.1"/>
    </source>
</evidence>
<feature type="compositionally biased region" description="Basic and acidic residues" evidence="1">
    <location>
        <begin position="101"/>
        <end position="119"/>
    </location>
</feature>
<evidence type="ECO:0000313" key="3">
    <source>
        <dbReference type="Proteomes" id="UP001221757"/>
    </source>
</evidence>
<sequence length="366" mass="40276">MSTFTAAVGRARDETGEDGIRESVAAEGGNIHAVLVMDCAAPDAPRLSIPLCFPEFRVIELTDAYTKKRGNFQIVPGWTVYSKDSGKVLVIGGSSSQVPGKRQDSESAKSKAKTREPRGLEAPPRNPDKNQADKKSTEPAGIFRARTVDFKWEREDGTRTGQQAQAQCAKHVPPLATDAYLRAQDDPSPSAPNPTAPTFGPAPLLKVPADSAPAPVPDSLSSNAAANRDRDPRKRVKVDPARPAPLRHPSASQARYRPTPSAGLAARPSRAAPHHARPQIDAGPALQRRTHELEPERGLEFTAESDCKEEGGRKREPEERSWVEREPVYGWVWVWRGRRRSFISVFDNGWVPAILPRMHLRWIHSL</sequence>
<dbReference type="AlphaFoldDB" id="A0AAD7GMM6"/>
<feature type="compositionally biased region" description="Basic and acidic residues" evidence="1">
    <location>
        <begin position="146"/>
        <end position="158"/>
    </location>
</feature>
<dbReference type="EMBL" id="JARKIE010000027">
    <property type="protein sequence ID" value="KAJ7698094.1"/>
    <property type="molecule type" value="Genomic_DNA"/>
</dbReference>